<name>A0ABU3F6B9_9ENTE</name>
<feature type="compositionally biased region" description="Low complexity" evidence="1">
    <location>
        <begin position="35"/>
        <end position="72"/>
    </location>
</feature>
<keyword evidence="2" id="KW-0732">Signal</keyword>
<evidence type="ECO:0000256" key="2">
    <source>
        <dbReference type="SAM" id="SignalP"/>
    </source>
</evidence>
<keyword evidence="4" id="KW-1185">Reference proteome</keyword>
<keyword evidence="3" id="KW-0449">Lipoprotein</keyword>
<dbReference type="EMBL" id="JARQAJ010000001">
    <property type="protein sequence ID" value="MDT2758213.1"/>
    <property type="molecule type" value="Genomic_DNA"/>
</dbReference>
<evidence type="ECO:0000256" key="1">
    <source>
        <dbReference type="SAM" id="MobiDB-lite"/>
    </source>
</evidence>
<evidence type="ECO:0000313" key="4">
    <source>
        <dbReference type="Proteomes" id="UP001181046"/>
    </source>
</evidence>
<organism evidence="3 4">
    <name type="scientific">Enterococcus xiangfangensis</name>
    <dbReference type="NCBI Taxonomy" id="1296537"/>
    <lineage>
        <taxon>Bacteria</taxon>
        <taxon>Bacillati</taxon>
        <taxon>Bacillota</taxon>
        <taxon>Bacilli</taxon>
        <taxon>Lactobacillales</taxon>
        <taxon>Enterococcaceae</taxon>
        <taxon>Enterococcus</taxon>
    </lineage>
</organism>
<dbReference type="RefSeq" id="WP_311829110.1">
    <property type="nucleotide sequence ID" value="NZ_JARQAJ010000001.1"/>
</dbReference>
<reference evidence="3" key="1">
    <citation type="submission" date="2023-03" db="EMBL/GenBank/DDBJ databases">
        <authorList>
            <person name="Shen W."/>
            <person name="Cai J."/>
        </authorList>
    </citation>
    <scope>NUCLEOTIDE SEQUENCE</scope>
    <source>
        <strain evidence="3">P66-3</strain>
    </source>
</reference>
<feature type="signal peptide" evidence="2">
    <location>
        <begin position="1"/>
        <end position="24"/>
    </location>
</feature>
<proteinExistence type="predicted"/>
<feature type="region of interest" description="Disordered" evidence="1">
    <location>
        <begin position="20"/>
        <end position="77"/>
    </location>
</feature>
<dbReference type="Proteomes" id="UP001181046">
    <property type="component" value="Unassembled WGS sequence"/>
</dbReference>
<feature type="compositionally biased region" description="Polar residues" evidence="1">
    <location>
        <begin position="20"/>
        <end position="34"/>
    </location>
</feature>
<accession>A0ABU3F6B9</accession>
<protein>
    <submittedName>
        <fullName evidence="3">Lipoprotein</fullName>
    </submittedName>
</protein>
<feature type="chain" id="PRO_5046943996" evidence="2">
    <location>
        <begin position="25"/>
        <end position="278"/>
    </location>
</feature>
<gene>
    <name evidence="3" type="ORF">P7H27_00255</name>
</gene>
<evidence type="ECO:0000313" key="3">
    <source>
        <dbReference type="EMBL" id="MDT2758213.1"/>
    </source>
</evidence>
<comment type="caution">
    <text evidence="3">The sequence shown here is derived from an EMBL/GenBank/DDBJ whole genome shotgun (WGS) entry which is preliminary data.</text>
</comment>
<dbReference type="PROSITE" id="PS51257">
    <property type="entry name" value="PROKAR_LIPOPROTEIN"/>
    <property type="match status" value="1"/>
</dbReference>
<sequence>MKKYLLLFSTVFLLAACNSGNSDSQDSTAESTVETKTSSKASLSSSTKHTSSSTDSSTVTNTKTQNSSTKTNSSHENHALSAMEELQANYPNEKFPDPTTISGGKSIGITVSEAQQTLTINYYEVGEDVPLNDPSLNGQSPIARFQRKNFDSNEAAQNEVGQTYDPNGQQVDLGYNITGYQSAGAGSSFLMWQEGNWSLAVQANNLEQENPIPLAKQTVEYLEQAFLPVPHDAGQISLRVATGDYQSNIVVWQDNQTMYTIMNADSMNSLKMAVSMAN</sequence>